<dbReference type="eggNOG" id="COG1729">
    <property type="taxonomic scope" value="Bacteria"/>
</dbReference>
<feature type="region of interest" description="Disordered" evidence="2">
    <location>
        <begin position="1104"/>
        <end position="1217"/>
    </location>
</feature>
<evidence type="ECO:0000256" key="3">
    <source>
        <dbReference type="SAM" id="Phobius"/>
    </source>
</evidence>
<keyword evidence="3" id="KW-0812">Transmembrane</keyword>
<evidence type="ECO:0000256" key="2">
    <source>
        <dbReference type="SAM" id="MobiDB-lite"/>
    </source>
</evidence>
<dbReference type="HOGENOM" id="CLU_270209_0_0_0"/>
<feature type="compositionally biased region" description="Low complexity" evidence="2">
    <location>
        <begin position="1054"/>
        <end position="1073"/>
    </location>
</feature>
<feature type="transmembrane region" description="Helical" evidence="3">
    <location>
        <begin position="1080"/>
        <end position="1103"/>
    </location>
</feature>
<sequence>MKPLMHISDRRLFRPTGRIGQIALFTLLLCCVSMSLPTSVQADEPYLKFVQGLRNRQYYDTAIRYLESLETRKNVPQEIVDRIPYEKAVTLVAGAQFVQNPETQADQLDQAQAYLEAFLKKTPNHKLAPIANTELARIMLGKAQVLIWRSRSPSNVENRSKFQQDARKLITQARGIFQKAHDAYKQEWESYGVFIPEEEKEKRAARADAEGQYMRAQLDLATCTYEEAQTYDEGSDKFNELLRKASLEFEDVHTKYRSQYAGLFARTMQGKCFEEQDDIRKALGIYSELLSHPGQSEGLKKLQHQVLQFRLICLNHESRKDYQLVIQEAEDWLKLNRSYRRTPSGLGIRWELAQAQEALALERTTPEADRTRLLRQALDNAREINKYAGPYKDVSNSMIQRVLVALDREPGDPEDFDTAFGTANNMLEQIGELREKLKAAEKSGNKEEIQKVDGELQALLSETERLYRLALSLAVDGTEGSQINAARYRLAYMFYLQRKSYETAVVGRFLSIRAKDSDPAMALDGAYLAMAGFSQAFNDAPESSKDEVLALMVDICERIAKGWPDSDRAVDARMEMGRIYRRNEQPIEAAKWYAEVPQTVPQYAGAQIEAGQAYWNAYLNAIVSEDNNVSTDELKKWQDEAAKHLRNGINKRQAGVPASNPTPDELTRAKVSLAQIEIMRGNEQAAIDLMTKDPHSVLKAITVADGQARPEETSNVKSTTFASFAYQQLLRAYIGTRQLDKAEEARQSLEKVAGQAGGEALTAVYVELGRELQNELERLKKQGDQQRLNEVRNGFESFLDKLFQRKDGQTYGSLIWIAETYFGLAEGSAEAPQKEKQYYDAAAKTYSEIIKRAGSNPNFIDAARLTGVKLRLVNCKRQAGQFEEAETIVKEILAQNPRALDAQFEAAALYQSWGEAGEADHYMDAVRGKTFDDGAVIWGWGNIAKRLQMLIDSGQGTPEYAERNRESRYRLAESRYQFAEQSSDLTASEEQLKKAKFELLAYTSITPDLPETPWWDRFDTLYQDIQRNLGEAAMPLEKPELITADAGTKSNYDTGTTEPAAQAPAEQATAKPAAEPESNLMSYLLIGLVLLGGLGIVGFTMFGGKKKGKSRSRAEMLASAPSDFKMAPTEPAKPTKRRSSNVAQPTAAAGKVSAAEAASTEKKKSAAPAGEKPVRRLTKEQAAELKRRQELKRRKAAQAGEKPPQQKRPKPKPPEQS</sequence>
<accession>F0SS68</accession>
<dbReference type="EMBL" id="CP002546">
    <property type="protein sequence ID" value="ADY58079.1"/>
    <property type="molecule type" value="Genomic_DNA"/>
</dbReference>
<dbReference type="SUPFAM" id="SSF48452">
    <property type="entry name" value="TPR-like"/>
    <property type="match status" value="1"/>
</dbReference>
<dbReference type="Gene3D" id="1.25.40.10">
    <property type="entry name" value="Tetratricopeptide repeat domain"/>
    <property type="match status" value="2"/>
</dbReference>
<name>F0SS68_RUBBR</name>
<feature type="region of interest" description="Disordered" evidence="2">
    <location>
        <begin position="1046"/>
        <end position="1073"/>
    </location>
</feature>
<dbReference type="KEGG" id="pbs:Plabr_0452"/>
<keyword evidence="3" id="KW-0472">Membrane</keyword>
<evidence type="ECO:0000313" key="4">
    <source>
        <dbReference type="EMBL" id="ADY58079.1"/>
    </source>
</evidence>
<evidence type="ECO:0000256" key="1">
    <source>
        <dbReference type="SAM" id="Coils"/>
    </source>
</evidence>
<feature type="compositionally biased region" description="Low complexity" evidence="2">
    <location>
        <begin position="1147"/>
        <end position="1158"/>
    </location>
</feature>
<protein>
    <submittedName>
        <fullName evidence="4">Uncharacterized protein</fullName>
    </submittedName>
</protein>
<keyword evidence="1" id="KW-0175">Coiled coil</keyword>
<dbReference type="AlphaFoldDB" id="F0SS68"/>
<feature type="coiled-coil region" evidence="1">
    <location>
        <begin position="423"/>
        <end position="450"/>
    </location>
</feature>
<reference evidence="5" key="1">
    <citation type="submission" date="2011-02" db="EMBL/GenBank/DDBJ databases">
        <title>The complete genome of Planctomyces brasiliensis DSM 5305.</title>
        <authorList>
            <person name="Lucas S."/>
            <person name="Copeland A."/>
            <person name="Lapidus A."/>
            <person name="Bruce D."/>
            <person name="Goodwin L."/>
            <person name="Pitluck S."/>
            <person name="Kyrpides N."/>
            <person name="Mavromatis K."/>
            <person name="Pagani I."/>
            <person name="Ivanova N."/>
            <person name="Ovchinnikova G."/>
            <person name="Lu M."/>
            <person name="Detter J.C."/>
            <person name="Han C."/>
            <person name="Land M."/>
            <person name="Hauser L."/>
            <person name="Markowitz V."/>
            <person name="Cheng J.-F."/>
            <person name="Hugenholtz P."/>
            <person name="Woyke T."/>
            <person name="Wu D."/>
            <person name="Tindall B."/>
            <person name="Pomrenke H.G."/>
            <person name="Brambilla E."/>
            <person name="Klenk H.-P."/>
            <person name="Eisen J.A."/>
        </authorList>
    </citation>
    <scope>NUCLEOTIDE SEQUENCE [LARGE SCALE GENOMIC DNA]</scope>
    <source>
        <strain evidence="5">ATCC 49424 / DSM 5305 / JCM 21570 / NBRC 103401 / IFAM 1448</strain>
    </source>
</reference>
<keyword evidence="3" id="KW-1133">Transmembrane helix</keyword>
<evidence type="ECO:0000313" key="5">
    <source>
        <dbReference type="Proteomes" id="UP000006860"/>
    </source>
</evidence>
<proteinExistence type="predicted"/>
<dbReference type="STRING" id="756272.Plabr_0452"/>
<organism evidence="4 5">
    <name type="scientific">Rubinisphaera brasiliensis (strain ATCC 49424 / DSM 5305 / JCM 21570 / IAM 15109 / NBRC 103401 / IFAM 1448)</name>
    <name type="common">Planctomyces brasiliensis</name>
    <dbReference type="NCBI Taxonomy" id="756272"/>
    <lineage>
        <taxon>Bacteria</taxon>
        <taxon>Pseudomonadati</taxon>
        <taxon>Planctomycetota</taxon>
        <taxon>Planctomycetia</taxon>
        <taxon>Planctomycetales</taxon>
        <taxon>Planctomycetaceae</taxon>
        <taxon>Rubinisphaera</taxon>
    </lineage>
</organism>
<keyword evidence="5" id="KW-1185">Reference proteome</keyword>
<dbReference type="InterPro" id="IPR011990">
    <property type="entry name" value="TPR-like_helical_dom_sf"/>
</dbReference>
<dbReference type="Proteomes" id="UP000006860">
    <property type="component" value="Chromosome"/>
</dbReference>
<feature type="compositionally biased region" description="Basic and acidic residues" evidence="2">
    <location>
        <begin position="1172"/>
        <end position="1188"/>
    </location>
</feature>
<gene>
    <name evidence="4" type="ordered locus">Plabr_0452</name>
</gene>